<protein>
    <submittedName>
        <fullName evidence="2">Phospholipase B, isoform CRA_a</fullName>
    </submittedName>
</protein>
<feature type="region of interest" description="Disordered" evidence="1">
    <location>
        <begin position="27"/>
        <end position="46"/>
    </location>
</feature>
<accession>A6HA30</accession>
<evidence type="ECO:0000256" key="1">
    <source>
        <dbReference type="SAM" id="MobiDB-lite"/>
    </source>
</evidence>
<organism evidence="2 3">
    <name type="scientific">Rattus norvegicus</name>
    <name type="common">Rat</name>
    <dbReference type="NCBI Taxonomy" id="10116"/>
    <lineage>
        <taxon>Eukaryota</taxon>
        <taxon>Metazoa</taxon>
        <taxon>Chordata</taxon>
        <taxon>Craniata</taxon>
        <taxon>Vertebrata</taxon>
        <taxon>Euteleostomi</taxon>
        <taxon>Mammalia</taxon>
        <taxon>Eutheria</taxon>
        <taxon>Euarchontoglires</taxon>
        <taxon>Glires</taxon>
        <taxon>Rodentia</taxon>
        <taxon>Myomorpha</taxon>
        <taxon>Muroidea</taxon>
        <taxon>Muridae</taxon>
        <taxon>Murinae</taxon>
        <taxon>Rattus</taxon>
    </lineage>
</organism>
<gene>
    <name evidence="2" type="primary">Phlpb</name>
    <name evidence="2" type="ORF">rCG_62010</name>
</gene>
<dbReference type="AlphaFoldDB" id="A6HA30"/>
<evidence type="ECO:0000313" key="2">
    <source>
        <dbReference type="EMBL" id="EDM02883.1"/>
    </source>
</evidence>
<proteinExistence type="predicted"/>
<dbReference type="Proteomes" id="UP000234681">
    <property type="component" value="Chromosome 6"/>
</dbReference>
<sequence>MFPLVLQPLCRHGWNQRSKSWNQWARRQPPITSHTTGPNSSVPRLKTLSSTLSGTVRFF</sequence>
<evidence type="ECO:0000313" key="3">
    <source>
        <dbReference type="Proteomes" id="UP000234681"/>
    </source>
</evidence>
<name>A6HA30_RAT</name>
<dbReference type="EMBL" id="CH473947">
    <property type="protein sequence ID" value="EDM02883.1"/>
    <property type="molecule type" value="Genomic_DNA"/>
</dbReference>
<reference evidence="3" key="1">
    <citation type="submission" date="2005-09" db="EMBL/GenBank/DDBJ databases">
        <authorList>
            <person name="Mural R.J."/>
            <person name="Li P.W."/>
            <person name="Adams M.D."/>
            <person name="Amanatides P.G."/>
            <person name="Baden-Tillson H."/>
            <person name="Barnstead M."/>
            <person name="Chin S.H."/>
            <person name="Dew I."/>
            <person name="Evans C.A."/>
            <person name="Ferriera S."/>
            <person name="Flanigan M."/>
            <person name="Fosler C."/>
            <person name="Glodek A."/>
            <person name="Gu Z."/>
            <person name="Holt R.A."/>
            <person name="Jennings D."/>
            <person name="Kraft C.L."/>
            <person name="Lu F."/>
            <person name="Nguyen T."/>
            <person name="Nusskern D.R."/>
            <person name="Pfannkoch C.M."/>
            <person name="Sitter C."/>
            <person name="Sutton G.G."/>
            <person name="Venter J.C."/>
            <person name="Wang Z."/>
            <person name="Woodage T."/>
            <person name="Zheng X.H."/>
            <person name="Zhong F."/>
        </authorList>
    </citation>
    <scope>NUCLEOTIDE SEQUENCE [LARGE SCALE GENOMIC DNA]</scope>
    <source>
        <strain>BN</strain>
        <strain evidence="3">Sprague-Dawley</strain>
    </source>
</reference>